<sequence>MELCRFMQPIRTFNVSPSLPKPLEPLRKLAYNLHWDWNVETKDLFRRLDRDLWESSRHNPVLMLGTISQARLQEVAEDEGFLAQMERASRQLDDYLKERTWYRKHRDKGEKTECYAYFCAEYGLTDCLPIYSGGLGVLAGDHLKSASDLGLPLVAVGLLYQEGYFAQYLNADGWQQERYPINDFYNMPLHLERKADGSELRIEVDYPGRTVYARVWRVQVGTVPLYLLDTNIEPNNPYDHDITDELYGGDLDMRIHQEMMLGIGGMRALQALGYKPTVYHLNEGHSAFLILERIRKLMQEEGLSFHEAKQVAQSTQIFTTHTPVSAGFDLFPPDKAMYYVGHYANIFGLSREEFLGLGRENPADLASPFSMAALALKTASYTNGVSALHGEVSRVMFQGLWPNLPLPEVPITSITNGVHARSVVAKPTQELYDRYLGPSWSDKGADDPLWERVNSIPDEELWRNHERQRSELVVYVRERMLKHLRDRGAPPTELAQVHEVLDPSVLTIGFARRFATYKRANLFMRDMERIKKIMRANKDRQVQFVIAGKAHPKDMPGKELIRQIIRQVREAGIGDHVVFVPDYDIYLARMMVAGCDVWLNTPRRPREASGTSGMKGAMNGLPNLSILDGWWDEADYVRTGWPIGHGETYDDPEYEDQIEANALYELFEEEVVPLFYNRDSEGIPRGWVAKMKDAIRFNTPVFNTARMLRDYAINGYFPASNRHFAMTSDTYKPAKELASWKRQLFERWYDIKIEDVDIAAPADLMVNQSVAVKTRINLAGLSADDVQVELYQGAINTDGQIMNGLPVVMEYQGTDESHRSIYTGDVVYGASGLQGLSLRVLPKHDYLSSPYELGLVLWA</sequence>
<keyword evidence="8 11" id="KW-0663">Pyridoxal phosphate</keyword>
<keyword evidence="14" id="KW-1185">Reference proteome</keyword>
<dbReference type="SUPFAM" id="SSF53756">
    <property type="entry name" value="UDP-Glycosyltransferase/glycogen phosphorylase"/>
    <property type="match status" value="1"/>
</dbReference>
<dbReference type="eggNOG" id="COG0058">
    <property type="taxonomic scope" value="Bacteria"/>
</dbReference>
<keyword evidence="7" id="KW-0808">Transferase</keyword>
<dbReference type="InterPro" id="IPR035090">
    <property type="entry name" value="Pyridoxal_P_attach_site"/>
</dbReference>
<evidence type="ECO:0000313" key="14">
    <source>
        <dbReference type="Proteomes" id="UP000010471"/>
    </source>
</evidence>
<evidence type="ECO:0000256" key="10">
    <source>
        <dbReference type="ARBA" id="ARBA00025174"/>
    </source>
</evidence>
<reference evidence="13 14" key="1">
    <citation type="submission" date="2012-06" db="EMBL/GenBank/DDBJ databases">
        <title>Finished chromosome of genome of Microcoleus sp. PCC 7113.</title>
        <authorList>
            <consortium name="US DOE Joint Genome Institute"/>
            <person name="Gugger M."/>
            <person name="Coursin T."/>
            <person name="Rippka R."/>
            <person name="Tandeau De Marsac N."/>
            <person name="Huntemann M."/>
            <person name="Wei C.-L."/>
            <person name="Han J."/>
            <person name="Detter J.C."/>
            <person name="Han C."/>
            <person name="Tapia R."/>
            <person name="Chen A."/>
            <person name="Kyrpides N."/>
            <person name="Mavromatis K."/>
            <person name="Markowitz V."/>
            <person name="Szeto E."/>
            <person name="Ivanova N."/>
            <person name="Pagani I."/>
            <person name="Pati A."/>
            <person name="Goodwin L."/>
            <person name="Nordberg H.P."/>
            <person name="Cantor M.N."/>
            <person name="Hua S.X."/>
            <person name="Woyke T."/>
            <person name="Kerfeld C.A."/>
        </authorList>
    </citation>
    <scope>NUCLEOTIDE SEQUENCE [LARGE SCALE GENOMIC DNA]</scope>
    <source>
        <strain evidence="13 14">PCC 7113</strain>
    </source>
</reference>
<comment type="similarity">
    <text evidence="3">Belongs to the glycogen phosphorylase family.</text>
</comment>
<dbReference type="PROSITE" id="PS00102">
    <property type="entry name" value="PHOSPHORYLASE"/>
    <property type="match status" value="1"/>
</dbReference>
<dbReference type="GO" id="GO:0030170">
    <property type="term" value="F:pyridoxal phosphate binding"/>
    <property type="evidence" value="ECO:0007669"/>
    <property type="project" value="InterPro"/>
</dbReference>
<gene>
    <name evidence="13" type="ORF">Mic7113_4177</name>
</gene>
<dbReference type="EMBL" id="CP003630">
    <property type="protein sequence ID" value="AFZ19878.1"/>
    <property type="molecule type" value="Genomic_DNA"/>
</dbReference>
<evidence type="ECO:0000256" key="7">
    <source>
        <dbReference type="ARBA" id="ARBA00022679"/>
    </source>
</evidence>
<dbReference type="Pfam" id="PF11897">
    <property type="entry name" value="DUF3417"/>
    <property type="match status" value="1"/>
</dbReference>
<evidence type="ECO:0000256" key="5">
    <source>
        <dbReference type="ARBA" id="ARBA00022533"/>
    </source>
</evidence>
<dbReference type="Pfam" id="PF00343">
    <property type="entry name" value="Phosphorylase"/>
    <property type="match status" value="1"/>
</dbReference>
<evidence type="ECO:0000256" key="11">
    <source>
        <dbReference type="PIRSR" id="PIRSR000460-1"/>
    </source>
</evidence>
<comment type="catalytic activity">
    <reaction evidence="1">
        <text>[(1-&gt;4)-alpha-D-glucosyl](n) + phosphate = [(1-&gt;4)-alpha-D-glucosyl](n-1) + alpha-D-glucose 1-phosphate</text>
        <dbReference type="Rhea" id="RHEA:41732"/>
        <dbReference type="Rhea" id="RHEA-COMP:9584"/>
        <dbReference type="Rhea" id="RHEA-COMP:9586"/>
        <dbReference type="ChEBI" id="CHEBI:15444"/>
        <dbReference type="ChEBI" id="CHEBI:43474"/>
        <dbReference type="ChEBI" id="CHEBI:58601"/>
        <dbReference type="EC" id="2.4.1.1"/>
    </reaction>
</comment>
<accession>K9WI49</accession>
<organism evidence="13 14">
    <name type="scientific">Allocoleopsis franciscana PCC 7113</name>
    <dbReference type="NCBI Taxonomy" id="1173027"/>
    <lineage>
        <taxon>Bacteria</taxon>
        <taxon>Bacillati</taxon>
        <taxon>Cyanobacteriota</taxon>
        <taxon>Cyanophyceae</taxon>
        <taxon>Coleofasciculales</taxon>
        <taxon>Coleofasciculaceae</taxon>
        <taxon>Allocoleopsis</taxon>
        <taxon>Allocoleopsis franciscana</taxon>
    </lineage>
</organism>
<dbReference type="PIRSF" id="PIRSF000460">
    <property type="entry name" value="Pprylas_GlgP"/>
    <property type="match status" value="1"/>
</dbReference>
<dbReference type="Gene3D" id="3.40.50.2000">
    <property type="entry name" value="Glycogen Phosphorylase B"/>
    <property type="match status" value="3"/>
</dbReference>
<dbReference type="InterPro" id="IPR000811">
    <property type="entry name" value="Glyco_trans_35"/>
</dbReference>
<dbReference type="KEGG" id="mic:Mic7113_4177"/>
<evidence type="ECO:0000256" key="2">
    <source>
        <dbReference type="ARBA" id="ARBA00001933"/>
    </source>
</evidence>
<keyword evidence="6" id="KW-0328">Glycosyltransferase</keyword>
<evidence type="ECO:0000256" key="4">
    <source>
        <dbReference type="ARBA" id="ARBA00012591"/>
    </source>
</evidence>
<comment type="cofactor">
    <cofactor evidence="2">
        <name>pyridoxal 5'-phosphate</name>
        <dbReference type="ChEBI" id="CHEBI:597326"/>
    </cofactor>
</comment>
<keyword evidence="9" id="KW-0119">Carbohydrate metabolism</keyword>
<feature type="modified residue" description="N6-(pyridoxal phosphate)lysine" evidence="11">
    <location>
        <position position="615"/>
    </location>
</feature>
<keyword evidence="5" id="KW-0021">Allosteric enzyme</keyword>
<name>K9WI49_9CYAN</name>
<dbReference type="GO" id="GO:0005975">
    <property type="term" value="P:carbohydrate metabolic process"/>
    <property type="evidence" value="ECO:0007669"/>
    <property type="project" value="InterPro"/>
</dbReference>
<dbReference type="HOGENOM" id="CLU_015112_0_0_3"/>
<dbReference type="InterPro" id="IPR024517">
    <property type="entry name" value="Glycogen_phosphorylase_DUF3417"/>
</dbReference>
<dbReference type="InterPro" id="IPR052182">
    <property type="entry name" value="Glycogen/Maltodextrin_Phosph"/>
</dbReference>
<evidence type="ECO:0000259" key="12">
    <source>
        <dbReference type="Pfam" id="PF11897"/>
    </source>
</evidence>
<proteinExistence type="inferred from homology"/>
<dbReference type="Proteomes" id="UP000010471">
    <property type="component" value="Chromosome"/>
</dbReference>
<evidence type="ECO:0000256" key="1">
    <source>
        <dbReference type="ARBA" id="ARBA00001275"/>
    </source>
</evidence>
<feature type="domain" description="DUF3417" evidence="12">
    <location>
        <begin position="19"/>
        <end position="128"/>
    </location>
</feature>
<evidence type="ECO:0000256" key="8">
    <source>
        <dbReference type="ARBA" id="ARBA00022898"/>
    </source>
</evidence>
<evidence type="ECO:0000256" key="3">
    <source>
        <dbReference type="ARBA" id="ARBA00006047"/>
    </source>
</evidence>
<evidence type="ECO:0000313" key="13">
    <source>
        <dbReference type="EMBL" id="AFZ19878.1"/>
    </source>
</evidence>
<protein>
    <recommendedName>
        <fullName evidence="4">glycogen phosphorylase</fullName>
        <ecNumber evidence="4">2.4.1.1</ecNumber>
    </recommendedName>
</protein>
<dbReference type="EC" id="2.4.1.1" evidence="4"/>
<dbReference type="PANTHER" id="PTHR42655">
    <property type="entry name" value="GLYCOGEN PHOSPHORYLASE"/>
    <property type="match status" value="1"/>
</dbReference>
<comment type="function">
    <text evidence="10">Phosphorylase is an important allosteric enzyme in carbohydrate metabolism. Enzymes from different sources differ in their regulatory mechanisms and in their natural substrates. However, all known phosphorylases share catalytic and structural properties.</text>
</comment>
<dbReference type="STRING" id="1173027.Mic7113_4177"/>
<dbReference type="PANTHER" id="PTHR42655:SF1">
    <property type="entry name" value="GLYCOGEN PHOSPHORYLASE"/>
    <property type="match status" value="1"/>
</dbReference>
<dbReference type="PATRIC" id="fig|1173027.3.peg.4611"/>
<dbReference type="AlphaFoldDB" id="K9WI49"/>
<evidence type="ECO:0000256" key="9">
    <source>
        <dbReference type="ARBA" id="ARBA00023277"/>
    </source>
</evidence>
<dbReference type="NCBIfam" id="TIGR02094">
    <property type="entry name" value="more_P_ylases"/>
    <property type="match status" value="1"/>
</dbReference>
<evidence type="ECO:0000256" key="6">
    <source>
        <dbReference type="ARBA" id="ARBA00022676"/>
    </source>
</evidence>
<dbReference type="GO" id="GO:0008184">
    <property type="term" value="F:glycogen phosphorylase activity"/>
    <property type="evidence" value="ECO:0007669"/>
    <property type="project" value="InterPro"/>
</dbReference>
<dbReference type="InterPro" id="IPR011834">
    <property type="entry name" value="Agluc_phsphrylas"/>
</dbReference>